<evidence type="ECO:0000313" key="3">
    <source>
        <dbReference type="Proteomes" id="UP000831156"/>
    </source>
</evidence>
<gene>
    <name evidence="2" type="ORF">PGABG01_0524300</name>
</gene>
<sequence>MALINFKEKIQILLKLKESLIPQIDGNFIGQWEMEALKYQNTSENIMIELKNVNFIETLVSAISSQLSYLRINLQNYAKMNEQEKDKFKRLYVLAALGLIAKLKLILFFSTYVNSRDDTSNSKSFPIINENTYPSQLSHNMENNYDMTISLNMSNNNNINSNNNNITCNNNNNNIDNFINPKESQSVNMYNNNSDEFYVHYQNNTDHFNDAFTNNMTQNNMMNFNAPVNNVTSNNNINNLNINNMNVNNMNVNNMNINNVSTMNNVNNNSKKNNKSNNNNNINCNNSANNFASHFTNNTEDMQLNAINNFVTTQNENIINGPSHTSKKRSLTIAQPQNNNKSINFIKNLQTLNGTKNITNEHMINYNEHVINDESQRFLQQNQYTKYTNNVNQNVSPNNNDNNELTNCSMNFNNYYQHQNNANNTINNNNNINNNSIHDKNIIQSYNNNNMYTFRDDIYKNSYYI</sequence>
<accession>A0ABY1UIZ8</accession>
<dbReference type="Proteomes" id="UP000831156">
    <property type="component" value="Chromosome 5"/>
</dbReference>
<evidence type="ECO:0000313" key="2">
    <source>
        <dbReference type="EMBL" id="SOV12079.1"/>
    </source>
</evidence>
<reference evidence="2" key="1">
    <citation type="submission" date="2016-09" db="EMBL/GenBank/DDBJ databases">
        <authorList>
            <consortium name="Pathogen Informatics"/>
            <person name="Sun Q."/>
            <person name="Inoue M."/>
        </authorList>
    </citation>
    <scope>NUCLEOTIDE SEQUENCE</scope>
</reference>
<protein>
    <submittedName>
        <fullName evidence="2">Uncharacterized protein</fullName>
    </submittedName>
</protein>
<keyword evidence="1" id="KW-0812">Transmembrane</keyword>
<keyword evidence="3" id="KW-1185">Reference proteome</keyword>
<feature type="transmembrane region" description="Helical" evidence="1">
    <location>
        <begin position="91"/>
        <end position="113"/>
    </location>
</feature>
<keyword evidence="1" id="KW-1133">Transmembrane helix</keyword>
<organism evidence="2 3">
    <name type="scientific">Plasmodium gaboni</name>
    <dbReference type="NCBI Taxonomy" id="647221"/>
    <lineage>
        <taxon>Eukaryota</taxon>
        <taxon>Sar</taxon>
        <taxon>Alveolata</taxon>
        <taxon>Apicomplexa</taxon>
        <taxon>Aconoidasida</taxon>
        <taxon>Haemosporida</taxon>
        <taxon>Plasmodiidae</taxon>
        <taxon>Plasmodium</taxon>
        <taxon>Plasmodium (Laverania)</taxon>
    </lineage>
</organism>
<keyword evidence="1" id="KW-0472">Membrane</keyword>
<evidence type="ECO:0000256" key="1">
    <source>
        <dbReference type="SAM" id="Phobius"/>
    </source>
</evidence>
<dbReference type="EMBL" id="LT969428">
    <property type="protein sequence ID" value="SOV12079.1"/>
    <property type="molecule type" value="Genomic_DNA"/>
</dbReference>
<proteinExistence type="predicted"/>
<name>A0ABY1UIZ8_9APIC</name>